<evidence type="ECO:0000256" key="10">
    <source>
        <dbReference type="HAMAP-Rule" id="MF_00061"/>
    </source>
</evidence>
<dbReference type="Pfam" id="PF00288">
    <property type="entry name" value="GHMP_kinases_N"/>
    <property type="match status" value="1"/>
</dbReference>
<evidence type="ECO:0000256" key="6">
    <source>
        <dbReference type="ARBA" id="ARBA00022777"/>
    </source>
</evidence>
<feature type="domain" description="GHMP kinase N-terminal" evidence="11">
    <location>
        <begin position="81"/>
        <end position="160"/>
    </location>
</feature>
<dbReference type="GO" id="GO:0005524">
    <property type="term" value="F:ATP binding"/>
    <property type="evidence" value="ECO:0007669"/>
    <property type="project" value="UniProtKB-UniRule"/>
</dbReference>
<dbReference type="UniPathway" id="UPA00056">
    <property type="reaction ID" value="UER00094"/>
</dbReference>
<keyword evidence="6 10" id="KW-0418">Kinase</keyword>
<dbReference type="Proteomes" id="UP000247454">
    <property type="component" value="Unassembled WGS sequence"/>
</dbReference>
<feature type="active site" evidence="10">
    <location>
        <position position="24"/>
    </location>
</feature>
<evidence type="ECO:0000256" key="7">
    <source>
        <dbReference type="ARBA" id="ARBA00022840"/>
    </source>
</evidence>
<dbReference type="AlphaFoldDB" id="A0A318T7N6"/>
<proteinExistence type="inferred from homology"/>
<dbReference type="GO" id="GO:0050515">
    <property type="term" value="F:4-(cytidine 5'-diphospho)-2-C-methyl-D-erythritol kinase activity"/>
    <property type="evidence" value="ECO:0007669"/>
    <property type="project" value="UniProtKB-UniRule"/>
</dbReference>
<gene>
    <name evidence="10" type="primary">ispE</name>
    <name evidence="13" type="ORF">C7477_101234</name>
</gene>
<dbReference type="HAMAP" id="MF_00061">
    <property type="entry name" value="IspE"/>
    <property type="match status" value="1"/>
</dbReference>
<dbReference type="InterPro" id="IPR014721">
    <property type="entry name" value="Ribsml_uS5_D2-typ_fold_subgr"/>
</dbReference>
<reference evidence="13 14" key="1">
    <citation type="submission" date="2018-06" db="EMBL/GenBank/DDBJ databases">
        <title>Genomic Encyclopedia of Type Strains, Phase III (KMG-III): the genomes of soil and plant-associated and newly described type strains.</title>
        <authorList>
            <person name="Whitman W."/>
        </authorList>
    </citation>
    <scope>NUCLEOTIDE SEQUENCE [LARGE SCALE GENOMIC DNA]</scope>
    <source>
        <strain evidence="13 14">ORS 1419</strain>
    </source>
</reference>
<dbReference type="EC" id="2.7.1.148" evidence="2 10"/>
<accession>A0A318T7N6</accession>
<dbReference type="InterPro" id="IPR006204">
    <property type="entry name" value="GHMP_kinase_N_dom"/>
</dbReference>
<dbReference type="Gene3D" id="3.30.70.890">
    <property type="entry name" value="GHMP kinase, C-terminal domain"/>
    <property type="match status" value="1"/>
</dbReference>
<dbReference type="PIRSF" id="PIRSF010376">
    <property type="entry name" value="IspE"/>
    <property type="match status" value="1"/>
</dbReference>
<keyword evidence="5 10" id="KW-0547">Nucleotide-binding</keyword>
<comment type="catalytic activity">
    <reaction evidence="10">
        <text>4-CDP-2-C-methyl-D-erythritol + ATP = 4-CDP-2-C-methyl-D-erythritol 2-phosphate + ADP + H(+)</text>
        <dbReference type="Rhea" id="RHEA:18437"/>
        <dbReference type="ChEBI" id="CHEBI:15378"/>
        <dbReference type="ChEBI" id="CHEBI:30616"/>
        <dbReference type="ChEBI" id="CHEBI:57823"/>
        <dbReference type="ChEBI" id="CHEBI:57919"/>
        <dbReference type="ChEBI" id="CHEBI:456216"/>
        <dbReference type="EC" id="2.7.1.148"/>
    </reaction>
</comment>
<dbReference type="NCBIfam" id="TIGR00154">
    <property type="entry name" value="ispE"/>
    <property type="match status" value="1"/>
</dbReference>
<comment type="caution">
    <text evidence="13">The sequence shown here is derived from an EMBL/GenBank/DDBJ whole genome shotgun (WGS) entry which is preliminary data.</text>
</comment>
<dbReference type="SUPFAM" id="SSF55060">
    <property type="entry name" value="GHMP Kinase, C-terminal domain"/>
    <property type="match status" value="1"/>
</dbReference>
<dbReference type="GO" id="GO:0016114">
    <property type="term" value="P:terpenoid biosynthetic process"/>
    <property type="evidence" value="ECO:0007669"/>
    <property type="project" value="UniProtKB-UniRule"/>
</dbReference>
<dbReference type="Pfam" id="PF08544">
    <property type="entry name" value="GHMP_kinases_C"/>
    <property type="match status" value="1"/>
</dbReference>
<evidence type="ECO:0000256" key="1">
    <source>
        <dbReference type="ARBA" id="ARBA00009684"/>
    </source>
</evidence>
<comment type="function">
    <text evidence="10">Catalyzes the phosphorylation of the position 2 hydroxy group of 4-diphosphocytidyl-2C-methyl-D-erythritol.</text>
</comment>
<protein>
    <recommendedName>
        <fullName evidence="3 10">4-diphosphocytidyl-2-C-methyl-D-erythritol kinase</fullName>
        <shortName evidence="10">CMK</shortName>
        <ecNumber evidence="2 10">2.7.1.148</ecNumber>
    </recommendedName>
    <alternativeName>
        <fullName evidence="9 10">4-(cytidine-5'-diphospho)-2-C-methyl-D-erythritol kinase</fullName>
    </alternativeName>
</protein>
<feature type="binding site" evidence="10">
    <location>
        <begin position="110"/>
        <end position="120"/>
    </location>
    <ligand>
        <name>ATP</name>
        <dbReference type="ChEBI" id="CHEBI:30616"/>
    </ligand>
</feature>
<evidence type="ECO:0000313" key="13">
    <source>
        <dbReference type="EMBL" id="PYE90560.1"/>
    </source>
</evidence>
<dbReference type="SUPFAM" id="SSF54211">
    <property type="entry name" value="Ribosomal protein S5 domain 2-like"/>
    <property type="match status" value="1"/>
</dbReference>
<evidence type="ECO:0000256" key="9">
    <source>
        <dbReference type="ARBA" id="ARBA00032554"/>
    </source>
</evidence>
<dbReference type="EMBL" id="QJTF01000001">
    <property type="protein sequence ID" value="PYE90560.1"/>
    <property type="molecule type" value="Genomic_DNA"/>
</dbReference>
<evidence type="ECO:0000313" key="14">
    <source>
        <dbReference type="Proteomes" id="UP000247454"/>
    </source>
</evidence>
<evidence type="ECO:0000259" key="11">
    <source>
        <dbReference type="Pfam" id="PF00288"/>
    </source>
</evidence>
<sequence length="303" mass="32119">MAGHRSMNHHAPASETISLLAPAKINLALHVTGRRDDGYHFIESLVAFTAFGDRIDVSPDSEDHFTMTGPFAAAVPADGANLVLKARDALRTRFPGHATPVEIRLEKNLPIASGIGGGSSDAAATLIALNRLWGLGLDMPALNEIGLALGADVPMCLHGQHSRSPLIARGIGEALDALRRFPRLPIVLANDGTGLSTPQVFQALARRDNPPLPSPPEFATIEAVCSYLKQTRNDLYAASLTLAPALSHMLDLFTETGASFARMSGSGATCFAVFPDNAAAEAAAAFIKQRHPQWFAVATETRS</sequence>
<evidence type="ECO:0000259" key="12">
    <source>
        <dbReference type="Pfam" id="PF08544"/>
    </source>
</evidence>
<name>A0A318T7N6_9HYPH</name>
<evidence type="ECO:0000256" key="8">
    <source>
        <dbReference type="ARBA" id="ARBA00023229"/>
    </source>
</evidence>
<keyword evidence="14" id="KW-1185">Reference proteome</keyword>
<dbReference type="PANTHER" id="PTHR43527">
    <property type="entry name" value="4-DIPHOSPHOCYTIDYL-2-C-METHYL-D-ERYTHRITOL KINASE, CHLOROPLASTIC"/>
    <property type="match status" value="1"/>
</dbReference>
<keyword evidence="7 10" id="KW-0067">ATP-binding</keyword>
<feature type="domain" description="GHMP kinase C-terminal" evidence="12">
    <location>
        <begin position="241"/>
        <end position="290"/>
    </location>
</feature>
<dbReference type="Gene3D" id="3.30.230.10">
    <property type="match status" value="1"/>
</dbReference>
<comment type="pathway">
    <text evidence="10">Isoprenoid biosynthesis; isopentenyl diphosphate biosynthesis via DXP pathway; isopentenyl diphosphate from 1-deoxy-D-xylulose 5-phosphate: step 3/6.</text>
</comment>
<organism evidence="13 14">
    <name type="scientific">Phyllobacterium leguminum</name>
    <dbReference type="NCBI Taxonomy" id="314237"/>
    <lineage>
        <taxon>Bacteria</taxon>
        <taxon>Pseudomonadati</taxon>
        <taxon>Pseudomonadota</taxon>
        <taxon>Alphaproteobacteria</taxon>
        <taxon>Hyphomicrobiales</taxon>
        <taxon>Phyllobacteriaceae</taxon>
        <taxon>Phyllobacterium</taxon>
    </lineage>
</organism>
<keyword evidence="4 10" id="KW-0808">Transferase</keyword>
<dbReference type="InterPro" id="IPR036554">
    <property type="entry name" value="GHMP_kinase_C_sf"/>
</dbReference>
<evidence type="ECO:0000256" key="4">
    <source>
        <dbReference type="ARBA" id="ARBA00022679"/>
    </source>
</evidence>
<comment type="similarity">
    <text evidence="1 10">Belongs to the GHMP kinase family. IspE subfamily.</text>
</comment>
<dbReference type="InterPro" id="IPR004424">
    <property type="entry name" value="IspE"/>
</dbReference>
<dbReference type="NCBIfam" id="NF011202">
    <property type="entry name" value="PRK14608.1"/>
    <property type="match status" value="1"/>
</dbReference>
<keyword evidence="8 10" id="KW-0414">Isoprene biosynthesis</keyword>
<dbReference type="InterPro" id="IPR020568">
    <property type="entry name" value="Ribosomal_Su5_D2-typ_SF"/>
</dbReference>
<dbReference type="InterPro" id="IPR013750">
    <property type="entry name" value="GHMP_kinase_C_dom"/>
</dbReference>
<feature type="active site" evidence="10">
    <location>
        <position position="152"/>
    </location>
</feature>
<evidence type="ECO:0000256" key="2">
    <source>
        <dbReference type="ARBA" id="ARBA00012052"/>
    </source>
</evidence>
<dbReference type="PANTHER" id="PTHR43527:SF2">
    <property type="entry name" value="4-DIPHOSPHOCYTIDYL-2-C-METHYL-D-ERYTHRITOL KINASE, CHLOROPLASTIC"/>
    <property type="match status" value="1"/>
</dbReference>
<evidence type="ECO:0000256" key="3">
    <source>
        <dbReference type="ARBA" id="ARBA00017473"/>
    </source>
</evidence>
<dbReference type="GO" id="GO:0019288">
    <property type="term" value="P:isopentenyl diphosphate biosynthetic process, methylerythritol 4-phosphate pathway"/>
    <property type="evidence" value="ECO:0007669"/>
    <property type="project" value="UniProtKB-UniRule"/>
</dbReference>
<evidence type="ECO:0000256" key="5">
    <source>
        <dbReference type="ARBA" id="ARBA00022741"/>
    </source>
</evidence>